<organism evidence="2 3">
    <name type="scientific">Campylobacter mucosalis CCUG 21559</name>
    <dbReference type="NCBI Taxonomy" id="1032067"/>
    <lineage>
        <taxon>Bacteria</taxon>
        <taxon>Pseudomonadati</taxon>
        <taxon>Campylobacterota</taxon>
        <taxon>Epsilonproteobacteria</taxon>
        <taxon>Campylobacterales</taxon>
        <taxon>Campylobacteraceae</taxon>
        <taxon>Campylobacter</taxon>
    </lineage>
</organism>
<dbReference type="Pfam" id="PF00037">
    <property type="entry name" value="Fer4"/>
    <property type="match status" value="1"/>
</dbReference>
<evidence type="ECO:0000313" key="3">
    <source>
        <dbReference type="Proteomes" id="UP000503264"/>
    </source>
</evidence>
<dbReference type="AlphaFoldDB" id="A0A6G5QGL7"/>
<keyword evidence="3" id="KW-1185">Reference proteome</keyword>
<dbReference type="Gene3D" id="3.30.70.20">
    <property type="match status" value="1"/>
</dbReference>
<dbReference type="InterPro" id="IPR017896">
    <property type="entry name" value="4Fe4S_Fe-S-bd"/>
</dbReference>
<protein>
    <submittedName>
        <fullName evidence="2">Ferredoxin-type protein</fullName>
    </submittedName>
</protein>
<dbReference type="SUPFAM" id="SSF54862">
    <property type="entry name" value="4Fe-4S ferredoxins"/>
    <property type="match status" value="2"/>
</dbReference>
<feature type="domain" description="4Fe-4S ferredoxin-type" evidence="1">
    <location>
        <begin position="127"/>
        <end position="155"/>
    </location>
</feature>
<dbReference type="Proteomes" id="UP000503264">
    <property type="component" value="Chromosome"/>
</dbReference>
<sequence>MQRRELFAKILKPKADIPNAILPPYFGGKFDCDECDAPCVKACDKGLLSFKNQQIEFAPNARGCDFCEACALACSLKERTTLSLQNEARILAKVSISTSSCLAWNETICYSCMDACRYKAIDFFGVFRPLVNSKCVGCGECVGACFKGSITMERL</sequence>
<evidence type="ECO:0000259" key="1">
    <source>
        <dbReference type="PROSITE" id="PS51379"/>
    </source>
</evidence>
<proteinExistence type="predicted"/>
<dbReference type="EMBL" id="CP012542">
    <property type="protein sequence ID" value="QCD44764.1"/>
    <property type="molecule type" value="Genomic_DNA"/>
</dbReference>
<dbReference type="PROSITE" id="PS51379">
    <property type="entry name" value="4FE4S_FER_2"/>
    <property type="match status" value="1"/>
</dbReference>
<accession>A0A6G5QGL7</accession>
<gene>
    <name evidence="2" type="primary">napF</name>
    <name evidence="2" type="ORF">CMUC_0975</name>
</gene>
<reference evidence="2 3" key="1">
    <citation type="submission" date="2016-07" db="EMBL/GenBank/DDBJ databases">
        <title>Comparative genomics of the Campylobacter concisus group.</title>
        <authorList>
            <person name="Miller W.G."/>
            <person name="Yee E."/>
            <person name="Chapman M.H."/>
            <person name="Huynh S."/>
            <person name="Bono J.L."/>
            <person name="On S.L.W."/>
            <person name="StLeger J."/>
            <person name="Foster G."/>
            <person name="Parker C.T."/>
        </authorList>
    </citation>
    <scope>NUCLEOTIDE SEQUENCE [LARGE SCALE GENOMIC DNA]</scope>
    <source>
        <strain evidence="2 3">CCUG 21559</strain>
    </source>
</reference>
<evidence type="ECO:0000313" key="2">
    <source>
        <dbReference type="EMBL" id="QCD44764.1"/>
    </source>
</evidence>
<dbReference type="RefSeq" id="WP_169752807.1">
    <property type="nucleotide sequence ID" value="NZ_CP012542.1"/>
</dbReference>
<name>A0A6G5QGL7_9BACT</name>